<evidence type="ECO:0000313" key="8">
    <source>
        <dbReference type="EMBL" id="BAW26539.1"/>
    </source>
</evidence>
<evidence type="ECO:0000259" key="7">
    <source>
        <dbReference type="Pfam" id="PF05598"/>
    </source>
</evidence>
<organism evidence="8 9">
    <name type="scientific">Pseudomonas putida</name>
    <name type="common">Arthrobacter siderocapsulatus</name>
    <dbReference type="NCBI Taxonomy" id="303"/>
    <lineage>
        <taxon>Bacteria</taxon>
        <taxon>Pseudomonadati</taxon>
        <taxon>Pseudomonadota</taxon>
        <taxon>Gammaproteobacteria</taxon>
        <taxon>Pseudomonadales</taxon>
        <taxon>Pseudomonadaceae</taxon>
        <taxon>Pseudomonas</taxon>
    </lineage>
</organism>
<evidence type="ECO:0000259" key="6">
    <source>
        <dbReference type="Pfam" id="PF01609"/>
    </source>
</evidence>
<dbReference type="Pfam" id="PF05598">
    <property type="entry name" value="DUF772"/>
    <property type="match status" value="1"/>
</dbReference>
<keyword evidence="3" id="KW-0815">Transposition</keyword>
<evidence type="ECO:0000256" key="1">
    <source>
        <dbReference type="ARBA" id="ARBA00003544"/>
    </source>
</evidence>
<dbReference type="Proteomes" id="UP000218731">
    <property type="component" value="Plasmid pKF715A"/>
</dbReference>
<dbReference type="Pfam" id="PF01609">
    <property type="entry name" value="DDE_Tnp_1"/>
    <property type="match status" value="1"/>
</dbReference>
<feature type="domain" description="Transposase IS4-like" evidence="6">
    <location>
        <begin position="147"/>
        <end position="321"/>
    </location>
</feature>
<dbReference type="PANTHER" id="PTHR35604:SF2">
    <property type="entry name" value="TRANSPOSASE INSH FOR INSERTION SEQUENCE ELEMENT IS5A-RELATED"/>
    <property type="match status" value="1"/>
</dbReference>
<dbReference type="EMBL" id="AP015030">
    <property type="protein sequence ID" value="BAW26539.1"/>
    <property type="molecule type" value="Genomic_DNA"/>
</dbReference>
<evidence type="ECO:0000313" key="9">
    <source>
        <dbReference type="Proteomes" id="UP000218731"/>
    </source>
</evidence>
<comment type="similarity">
    <text evidence="2">Belongs to the transposase 11 family.</text>
</comment>
<reference evidence="8 9" key="1">
    <citation type="submission" date="2015-11" db="EMBL/GenBank/DDBJ databases">
        <title>Complete genome sequencing of a biphenyl-degrading bacterium, Pseudomonas putida KF715 (=NBRC110667).</title>
        <authorList>
            <person name="Suenaga H."/>
            <person name="Fujihara N."/>
            <person name="Watanabe T."/>
            <person name="Hirose J."/>
            <person name="Kimura N."/>
            <person name="Yamazoe A."/>
            <person name="Hosoyama A."/>
            <person name="Shimodaira J."/>
            <person name="Furukawa K."/>
        </authorList>
    </citation>
    <scope>NUCLEOTIDE SEQUENCE [LARGE SCALE GENOMIC DNA]</scope>
    <source>
        <strain evidence="8 9">KF715</strain>
        <plasmid evidence="9">Plasmid pkf715a dna</plasmid>
    </source>
</reference>
<evidence type="ECO:0000256" key="2">
    <source>
        <dbReference type="ARBA" id="ARBA00010075"/>
    </source>
</evidence>
<accession>A0A1L7NM22</accession>
<feature type="domain" description="Transposase InsH N-terminal" evidence="7">
    <location>
        <begin position="27"/>
        <end position="118"/>
    </location>
</feature>
<dbReference type="GO" id="GO:0004803">
    <property type="term" value="F:transposase activity"/>
    <property type="evidence" value="ECO:0007669"/>
    <property type="project" value="InterPro"/>
</dbReference>
<dbReference type="InterPro" id="IPR002559">
    <property type="entry name" value="Transposase_11"/>
</dbReference>
<dbReference type="AlphaFoldDB" id="A0A1L7NM22"/>
<sequence>MRQRHFRDHRMKQMSFADAEYAGKRKQTRRERFLLEMDQVVPWKPLLALIEPHYPKGEGGRPAYPLDAMLRVHLMQNWFGYSDPAMEEALYETTILRLFAGLQLDRIPDETTILNFRRLLERYGLSTALFEVVNRYLGEHGLMLRHGTVVDATIIHAPSSTKNKEGKRDPEMHQTKKGNQYYFGMKAHIGVDAESGLVHSLVGTAANAGDVTQVDKLLHGEETHVCGDAGYTGVQKRDEHKGRKQVVWSIAMRPGKLKTLSKTKLIEKGLRRIERAKASTRAKVEHPFRVIKCQFGFTKVRYKGLAKNTAQLHTLFALANLWMARKQLLSAG</sequence>
<keyword evidence="4" id="KW-0238">DNA-binding</keyword>
<dbReference type="NCBIfam" id="NF033581">
    <property type="entry name" value="transpos_IS5_4"/>
    <property type="match status" value="1"/>
</dbReference>
<protein>
    <submittedName>
        <fullName evidence="8">ISPssy, transposase</fullName>
    </submittedName>
</protein>
<dbReference type="InterPro" id="IPR008490">
    <property type="entry name" value="Transposase_InsH_N"/>
</dbReference>
<dbReference type="GO" id="GO:0003677">
    <property type="term" value="F:DNA binding"/>
    <property type="evidence" value="ECO:0007669"/>
    <property type="project" value="UniProtKB-KW"/>
</dbReference>
<evidence type="ECO:0000256" key="5">
    <source>
        <dbReference type="ARBA" id="ARBA00023172"/>
    </source>
</evidence>
<dbReference type="InterPro" id="IPR047959">
    <property type="entry name" value="Transpos_IS5"/>
</dbReference>
<keyword evidence="8" id="KW-0614">Plasmid</keyword>
<proteinExistence type="inferred from homology"/>
<evidence type="ECO:0000256" key="4">
    <source>
        <dbReference type="ARBA" id="ARBA00023125"/>
    </source>
</evidence>
<keyword evidence="5" id="KW-0233">DNA recombination</keyword>
<geneLocation type="plasmid" evidence="9">
    <name>pkf715a dna</name>
</geneLocation>
<dbReference type="PANTHER" id="PTHR35604">
    <property type="entry name" value="TRANSPOSASE INSH FOR INSERTION SEQUENCE ELEMENT IS5A-RELATED"/>
    <property type="match status" value="1"/>
</dbReference>
<evidence type="ECO:0000256" key="3">
    <source>
        <dbReference type="ARBA" id="ARBA00022578"/>
    </source>
</evidence>
<name>A0A1L7NM22_PSEPU</name>
<dbReference type="GO" id="GO:0006313">
    <property type="term" value="P:DNA transposition"/>
    <property type="evidence" value="ECO:0007669"/>
    <property type="project" value="InterPro"/>
</dbReference>
<gene>
    <name evidence="8" type="ORF">KF715C_pA340</name>
</gene>
<comment type="function">
    <text evidence="1">Involved in the transposition of the insertion sequence IS5.</text>
</comment>